<sequence>MRRRADRLGTAPSAWVRATVLDALDSRGGHVEAMEAAAAMAPSPELAAAVEQLRRVGVNLNQVLRRGGAVDDRLLGAVLGAVDEVRSRLGDRVQLS</sequence>
<dbReference type="EMBL" id="NRGQ01000003">
    <property type="protein sequence ID" value="PCC44620.1"/>
    <property type="molecule type" value="Genomic_DNA"/>
</dbReference>
<accession>A0A2A3YZ40</accession>
<name>A0A2A3YZ40_BREAU</name>
<dbReference type="Proteomes" id="UP000218620">
    <property type="component" value="Unassembled WGS sequence"/>
</dbReference>
<evidence type="ECO:0000313" key="1">
    <source>
        <dbReference type="EMBL" id="PCC44620.1"/>
    </source>
</evidence>
<evidence type="ECO:0000313" key="2">
    <source>
        <dbReference type="Proteomes" id="UP000218620"/>
    </source>
</evidence>
<proteinExistence type="predicted"/>
<dbReference type="AlphaFoldDB" id="A0A2A3YZ40"/>
<comment type="caution">
    <text evidence="1">The sequence shown here is derived from an EMBL/GenBank/DDBJ whole genome shotgun (WGS) entry which is preliminary data.</text>
</comment>
<protein>
    <recommendedName>
        <fullName evidence="3">Bacterial mobilisation domain-containing protein</fullName>
    </recommendedName>
</protein>
<evidence type="ECO:0008006" key="3">
    <source>
        <dbReference type="Google" id="ProtNLM"/>
    </source>
</evidence>
<reference evidence="1 2" key="1">
    <citation type="journal article" date="2017" name="Elife">
        <title>Extensive horizontal gene transfer in cheese-associated bacteria.</title>
        <authorList>
            <person name="Bonham K.S."/>
            <person name="Wolfe B.E."/>
            <person name="Dutton R.J."/>
        </authorList>
    </citation>
    <scope>NUCLEOTIDE SEQUENCE [LARGE SCALE GENOMIC DNA]</scope>
    <source>
        <strain evidence="1 2">962_8</strain>
    </source>
</reference>
<gene>
    <name evidence="1" type="ORF">CIK65_01315</name>
</gene>
<organism evidence="1 2">
    <name type="scientific">Brevibacterium aurantiacum</name>
    <dbReference type="NCBI Taxonomy" id="273384"/>
    <lineage>
        <taxon>Bacteria</taxon>
        <taxon>Bacillati</taxon>
        <taxon>Actinomycetota</taxon>
        <taxon>Actinomycetes</taxon>
        <taxon>Micrococcales</taxon>
        <taxon>Brevibacteriaceae</taxon>
        <taxon>Brevibacterium</taxon>
    </lineage>
</organism>